<dbReference type="InterPro" id="IPR004360">
    <property type="entry name" value="Glyas_Fos-R_dOase_dom"/>
</dbReference>
<sequence length="162" mass="18206">MKVHLYLTFDGNCSRAFDHYKEVFGTDIECKMTWGDNPHKNKSKVALSEEKANQIMHMSMHLTKSFELMGCDTPPEGSCCGEGMGHEKFVVGNNMQINLEPDSKAHADKLIVALASKGGKVMNPMEEAFWGSYFGMCKDPFGVTWMLNCPLEANKDEKKEED</sequence>
<dbReference type="PANTHER" id="PTHR33990:SF1">
    <property type="entry name" value="PROTEIN YJDN"/>
    <property type="match status" value="1"/>
</dbReference>
<dbReference type="SUPFAM" id="SSF54593">
    <property type="entry name" value="Glyoxalase/Bleomycin resistance protein/Dihydroxybiphenyl dioxygenase"/>
    <property type="match status" value="1"/>
</dbReference>
<protein>
    <submittedName>
        <fullName evidence="2">3-demethylubiquinone-9 3-methyltransferase</fullName>
    </submittedName>
</protein>
<evidence type="ECO:0000313" key="2">
    <source>
        <dbReference type="EMBL" id="CAB9517412.1"/>
    </source>
</evidence>
<dbReference type="Pfam" id="PF00903">
    <property type="entry name" value="Glyoxalase"/>
    <property type="match status" value="1"/>
</dbReference>
<dbReference type="InterPro" id="IPR029068">
    <property type="entry name" value="Glyas_Bleomycin-R_OHBP_Dase"/>
</dbReference>
<gene>
    <name evidence="2" type="ORF">SEMRO_855_G211360.1</name>
</gene>
<accession>A0A9N8EAA1</accession>
<reference evidence="2" key="1">
    <citation type="submission" date="2020-06" db="EMBL/GenBank/DDBJ databases">
        <authorList>
            <consortium name="Plant Systems Biology data submission"/>
        </authorList>
    </citation>
    <scope>NUCLEOTIDE SEQUENCE</scope>
    <source>
        <strain evidence="2">D6</strain>
    </source>
</reference>
<organism evidence="2 3">
    <name type="scientific">Seminavis robusta</name>
    <dbReference type="NCBI Taxonomy" id="568900"/>
    <lineage>
        <taxon>Eukaryota</taxon>
        <taxon>Sar</taxon>
        <taxon>Stramenopiles</taxon>
        <taxon>Ochrophyta</taxon>
        <taxon>Bacillariophyta</taxon>
        <taxon>Bacillariophyceae</taxon>
        <taxon>Bacillariophycidae</taxon>
        <taxon>Naviculales</taxon>
        <taxon>Naviculaceae</taxon>
        <taxon>Seminavis</taxon>
    </lineage>
</organism>
<evidence type="ECO:0000313" key="3">
    <source>
        <dbReference type="Proteomes" id="UP001153069"/>
    </source>
</evidence>
<dbReference type="AlphaFoldDB" id="A0A9N8EAA1"/>
<proteinExistence type="predicted"/>
<feature type="domain" description="Glyoxalase/fosfomycin resistance/dioxygenase" evidence="1">
    <location>
        <begin position="7"/>
        <end position="147"/>
    </location>
</feature>
<evidence type="ECO:0000259" key="1">
    <source>
        <dbReference type="Pfam" id="PF00903"/>
    </source>
</evidence>
<keyword evidence="3" id="KW-1185">Reference proteome</keyword>
<dbReference type="Proteomes" id="UP001153069">
    <property type="component" value="Unassembled WGS sequence"/>
</dbReference>
<dbReference type="InterPro" id="IPR028973">
    <property type="entry name" value="PhnB-like"/>
</dbReference>
<dbReference type="EMBL" id="CAICTM010000854">
    <property type="protein sequence ID" value="CAB9517412.1"/>
    <property type="molecule type" value="Genomic_DNA"/>
</dbReference>
<dbReference type="CDD" id="cd06588">
    <property type="entry name" value="PhnB_like"/>
    <property type="match status" value="1"/>
</dbReference>
<dbReference type="Gene3D" id="3.10.180.10">
    <property type="entry name" value="2,3-Dihydroxybiphenyl 1,2-Dioxygenase, domain 1"/>
    <property type="match status" value="1"/>
</dbReference>
<comment type="caution">
    <text evidence="2">The sequence shown here is derived from an EMBL/GenBank/DDBJ whole genome shotgun (WGS) entry which is preliminary data.</text>
</comment>
<dbReference type="PANTHER" id="PTHR33990">
    <property type="entry name" value="PROTEIN YJDN-RELATED"/>
    <property type="match status" value="1"/>
</dbReference>
<name>A0A9N8EAA1_9STRA</name>